<feature type="compositionally biased region" description="Polar residues" evidence="1">
    <location>
        <begin position="235"/>
        <end position="247"/>
    </location>
</feature>
<dbReference type="AlphaFoldDB" id="A0A317G943"/>
<keyword evidence="5" id="KW-1185">Reference proteome</keyword>
<comment type="caution">
    <text evidence="4">The sequence shown here is derived from an EMBL/GenBank/DDBJ whole genome shotgun (WGS) entry which is preliminary data.</text>
</comment>
<keyword evidence="2" id="KW-0472">Membrane</keyword>
<feature type="region of interest" description="Disordered" evidence="1">
    <location>
        <begin position="707"/>
        <end position="762"/>
    </location>
</feature>
<dbReference type="PANTHER" id="PTHR31137">
    <property type="entry name" value="PROTEIN PSIB-RELATED-RELATED"/>
    <property type="match status" value="1"/>
</dbReference>
<dbReference type="EMBL" id="NXNG01000001">
    <property type="protein sequence ID" value="PWT29012.1"/>
    <property type="molecule type" value="Genomic_DNA"/>
</dbReference>
<protein>
    <recommendedName>
        <fullName evidence="3">PA14 domain-containing protein</fullName>
    </recommendedName>
</protein>
<feature type="region of interest" description="Disordered" evidence="1">
    <location>
        <begin position="58"/>
        <end position="169"/>
    </location>
</feature>
<feature type="compositionally biased region" description="Acidic residues" evidence="1">
    <location>
        <begin position="67"/>
        <end position="83"/>
    </location>
</feature>
<dbReference type="NCBIfam" id="TIGR03786">
    <property type="entry name" value="strep_pil_rpt"/>
    <property type="match status" value="1"/>
</dbReference>
<keyword evidence="2" id="KW-0812">Transmembrane</keyword>
<dbReference type="InterPro" id="IPR051154">
    <property type="entry name" value="Prespore-cell_inducing_factor"/>
</dbReference>
<dbReference type="Pfam" id="PF07691">
    <property type="entry name" value="PA14"/>
    <property type="match status" value="1"/>
</dbReference>
<organism evidence="4 5">
    <name type="scientific">Butyrivibrio fibrisolvens</name>
    <dbReference type="NCBI Taxonomy" id="831"/>
    <lineage>
        <taxon>Bacteria</taxon>
        <taxon>Bacillati</taxon>
        <taxon>Bacillota</taxon>
        <taxon>Clostridia</taxon>
        <taxon>Lachnospirales</taxon>
        <taxon>Lachnospiraceae</taxon>
        <taxon>Butyrivibrio</taxon>
    </lineage>
</organism>
<feature type="compositionally biased region" description="Low complexity" evidence="1">
    <location>
        <begin position="732"/>
        <end position="754"/>
    </location>
</feature>
<keyword evidence="2" id="KW-1133">Transmembrane helix</keyword>
<feature type="transmembrane region" description="Helical" evidence="2">
    <location>
        <begin position="811"/>
        <end position="830"/>
    </location>
</feature>
<feature type="domain" description="PA14" evidence="3">
    <location>
        <begin position="521"/>
        <end position="708"/>
    </location>
</feature>
<dbReference type="Gene3D" id="2.60.40.3050">
    <property type="match status" value="1"/>
</dbReference>
<dbReference type="InterPro" id="IPR037524">
    <property type="entry name" value="PA14/GLEYA"/>
</dbReference>
<dbReference type="GO" id="GO:0005576">
    <property type="term" value="C:extracellular region"/>
    <property type="evidence" value="ECO:0007669"/>
    <property type="project" value="TreeGrafter"/>
</dbReference>
<feature type="compositionally biased region" description="Acidic residues" evidence="1">
    <location>
        <begin position="115"/>
        <end position="145"/>
    </location>
</feature>
<evidence type="ECO:0000259" key="3">
    <source>
        <dbReference type="PROSITE" id="PS51820"/>
    </source>
</evidence>
<gene>
    <name evidence="4" type="ORF">CPT75_18750</name>
</gene>
<proteinExistence type="predicted"/>
<evidence type="ECO:0000256" key="1">
    <source>
        <dbReference type="SAM" id="MobiDB-lite"/>
    </source>
</evidence>
<evidence type="ECO:0000313" key="5">
    <source>
        <dbReference type="Proteomes" id="UP000245488"/>
    </source>
</evidence>
<dbReference type="InterPro" id="IPR011658">
    <property type="entry name" value="PA14_dom"/>
</dbReference>
<feature type="compositionally biased region" description="Acidic residues" evidence="1">
    <location>
        <begin position="204"/>
        <end position="226"/>
    </location>
</feature>
<feature type="compositionally biased region" description="Acidic residues" evidence="1">
    <location>
        <begin position="255"/>
        <end position="270"/>
    </location>
</feature>
<sequence>MKFLFVLRFFRKKGTEGKCMKRRLVRNLLSGAVAATVLFQVMGRCGITTYAENSSDQMIGDQTISDNGDDNTGDQTTDNEDTGNDVSDNGSIGDGIIDDGQGDLDDSNVQGGSEDQTESDNLDQEGQDIEDPETDLDSEEAIPEEGSEKDNTKTNKEVTEGEGDDEAEYKVVTITYIAGEGGTLEGITNGETSLTEEVVIALDDNTDETASEESADTSYTDEEEIADSSADGSADLTSVQEDTNASADTAKAPDEAVEESVDAAPAEDSEAASADETVEGATALPEVGYEFVSWTLADVDSLVSTEESLELSASDIETLSGDANELTFMASFKQADVYTSVDFTPTVYSSLSGKDLTAGEFNYYMVSTDANGNSIDGYEATASNQADGVVQFPSITYDKPGTYYYKITQTDEGKEGYTYDNNFYSLRVYVAEDADKAGALNANAAYFKNASAPAITVRMYDYEEDSSNGSPINDGHAFKFSNGSKYQGFNKWVGSQKGIYQGIVLTTLGEDGYPVLNSAVTKSSESLAYLFNGTTDGVESYNENATLYNADGNGMYTYNSSSFYPFGTGNNLFGVVTETAFIIPEDGKAGDSDMVYRFSGDDDVWVYVDGQLVIDLGGIHDAYGAEVNFNSGDISYFNPGGNGIAPDNKYINNLSEVFSEGWKDGQMHQLKIFYFERGKYKSNYNSMFNLNLIANFSNTYEQVIVPDVPKEDPPVTPEEPTVTPQDPPVVPETPQEPTTTTTTTTTTTETPQTTSEQAVTEETPISAPPIAMVDEEPEVLGETRLAVTDEGEEEAVLGESRNRTTGDDFNIAGNIIIIIVAAMAIVVLAAHARKRRTID</sequence>
<dbReference type="Proteomes" id="UP000245488">
    <property type="component" value="Chromosome"/>
</dbReference>
<name>A0A317G943_BUTFI</name>
<dbReference type="PROSITE" id="PS51820">
    <property type="entry name" value="PA14"/>
    <property type="match status" value="1"/>
</dbReference>
<dbReference type="InterPro" id="IPR038174">
    <property type="entry name" value="Strep_pil_link_sf"/>
</dbReference>
<accession>A0A317G943</accession>
<feature type="compositionally biased region" description="Basic and acidic residues" evidence="1">
    <location>
        <begin position="146"/>
        <end position="159"/>
    </location>
</feature>
<evidence type="ECO:0000313" key="4">
    <source>
        <dbReference type="EMBL" id="PWT29012.1"/>
    </source>
</evidence>
<feature type="compositionally biased region" description="Acidic residues" evidence="1">
    <location>
        <begin position="96"/>
        <end position="106"/>
    </location>
</feature>
<feature type="region of interest" description="Disordered" evidence="1">
    <location>
        <begin position="201"/>
        <end position="277"/>
    </location>
</feature>
<reference evidence="4 5" key="1">
    <citation type="submission" date="2017-09" db="EMBL/GenBank/DDBJ databases">
        <title>High-quality draft genome sequence of Butyrivibrio fibrisolvens INBov1, isolated from cow rumen.</title>
        <authorList>
            <person name="Rodriguez Hernaez J."/>
            <person name="Rivarola M."/>
            <person name="Paniego N."/>
            <person name="Cravero S."/>
            <person name="Ceron Cucchi M."/>
            <person name="Martinez M.C."/>
        </authorList>
    </citation>
    <scope>NUCLEOTIDE SEQUENCE [LARGE SCALE GENOMIC DNA]</scope>
    <source>
        <strain evidence="4 5">INBov1</strain>
    </source>
</reference>
<dbReference type="InterPro" id="IPR022464">
    <property type="entry name" value="Strep_pil_isopept_link"/>
</dbReference>
<evidence type="ECO:0000256" key="2">
    <source>
        <dbReference type="SAM" id="Phobius"/>
    </source>
</evidence>
<feature type="compositionally biased region" description="Low complexity" evidence="1">
    <location>
        <begin position="84"/>
        <end position="95"/>
    </location>
</feature>